<gene>
    <name evidence="6" type="primary">ezrA</name>
    <name evidence="8" type="ORF">FC66_GL000776</name>
</gene>
<comment type="function">
    <text evidence="6">Negative regulator of FtsZ ring formation; modulates the frequency and position of FtsZ ring formation. Inhibits FtsZ ring formation at polar sites. Interacts either with FtsZ or with one of its binding partners to promote depolymerization.</text>
</comment>
<evidence type="ECO:0000256" key="6">
    <source>
        <dbReference type="HAMAP-Rule" id="MF_00728"/>
    </source>
</evidence>
<dbReference type="GO" id="GO:0000917">
    <property type="term" value="P:division septum assembly"/>
    <property type="evidence" value="ECO:0007669"/>
    <property type="project" value="UniProtKB-KW"/>
</dbReference>
<dbReference type="AlphaFoldDB" id="A0A0R1HS52"/>
<dbReference type="EMBL" id="AZDI01000002">
    <property type="protein sequence ID" value="KRK46273.1"/>
    <property type="molecule type" value="Genomic_DNA"/>
</dbReference>
<organism evidence="8 9">
    <name type="scientific">Dellaglioa algida DSM 15638</name>
    <dbReference type="NCBI Taxonomy" id="1423719"/>
    <lineage>
        <taxon>Bacteria</taxon>
        <taxon>Bacillati</taxon>
        <taxon>Bacillota</taxon>
        <taxon>Bacilli</taxon>
        <taxon>Lactobacillales</taxon>
        <taxon>Lactobacillaceae</taxon>
        <taxon>Dellaglioa</taxon>
    </lineage>
</organism>
<evidence type="ECO:0000256" key="2">
    <source>
        <dbReference type="ARBA" id="ARBA00022989"/>
    </source>
</evidence>
<name>A0A0R1HS52_9LACO</name>
<feature type="topological domain" description="Cytoplasmic" evidence="6">
    <location>
        <begin position="23"/>
        <end position="573"/>
    </location>
</feature>
<dbReference type="GO" id="GO:0000921">
    <property type="term" value="P:septin ring assembly"/>
    <property type="evidence" value="ECO:0007669"/>
    <property type="project" value="InterPro"/>
</dbReference>
<dbReference type="InterPro" id="IPR010379">
    <property type="entry name" value="EzrA"/>
</dbReference>
<accession>A0A0R1HS52</accession>
<keyword evidence="6" id="KW-0132">Cell division</keyword>
<keyword evidence="6" id="KW-0131">Cell cycle</keyword>
<keyword evidence="2 6" id="KW-1133">Transmembrane helix</keyword>
<proteinExistence type="inferred from homology"/>
<protein>
    <recommendedName>
        <fullName evidence="6">Septation ring formation regulator EzrA</fullName>
    </recommendedName>
</protein>
<comment type="caution">
    <text evidence="8">The sequence shown here is derived from an EMBL/GenBank/DDBJ whole genome shotgun (WGS) entry which is preliminary data.</text>
</comment>
<evidence type="ECO:0000256" key="3">
    <source>
        <dbReference type="ARBA" id="ARBA00023054"/>
    </source>
</evidence>
<dbReference type="HAMAP" id="MF_00728">
    <property type="entry name" value="EzrA"/>
    <property type="match status" value="1"/>
</dbReference>
<feature type="transmembrane region" description="Helical" evidence="7">
    <location>
        <begin position="6"/>
        <end position="22"/>
    </location>
</feature>
<evidence type="ECO:0000256" key="7">
    <source>
        <dbReference type="SAM" id="Phobius"/>
    </source>
</evidence>
<comment type="subcellular location">
    <subcellularLocation>
        <location evidence="6">Cell membrane</location>
        <topology evidence="6">Single-pass membrane protein</topology>
    </subcellularLocation>
    <text evidence="6">Colocalized with FtsZ to the nascent septal site.</text>
</comment>
<evidence type="ECO:0000313" key="9">
    <source>
        <dbReference type="Proteomes" id="UP000051450"/>
    </source>
</evidence>
<evidence type="ECO:0000313" key="8">
    <source>
        <dbReference type="EMBL" id="KRK46273.1"/>
    </source>
</evidence>
<dbReference type="RefSeq" id="WP_057973846.1">
    <property type="nucleotide sequence ID" value="NZ_AZDI01000002.1"/>
</dbReference>
<feature type="coiled-coil region" evidence="6">
    <location>
        <begin position="457"/>
        <end position="491"/>
    </location>
</feature>
<reference evidence="8 9" key="1">
    <citation type="journal article" date="2015" name="Genome Announc.">
        <title>Expanding the biotechnology potential of lactobacilli through comparative genomics of 213 strains and associated genera.</title>
        <authorList>
            <person name="Sun Z."/>
            <person name="Harris H.M."/>
            <person name="McCann A."/>
            <person name="Guo C."/>
            <person name="Argimon S."/>
            <person name="Zhang W."/>
            <person name="Yang X."/>
            <person name="Jeffery I.B."/>
            <person name="Cooney J.C."/>
            <person name="Kagawa T.F."/>
            <person name="Liu W."/>
            <person name="Song Y."/>
            <person name="Salvetti E."/>
            <person name="Wrobel A."/>
            <person name="Rasinkangas P."/>
            <person name="Parkhill J."/>
            <person name="Rea M.C."/>
            <person name="O'Sullivan O."/>
            <person name="Ritari J."/>
            <person name="Douillard F.P."/>
            <person name="Paul Ross R."/>
            <person name="Yang R."/>
            <person name="Briner A.E."/>
            <person name="Felis G.E."/>
            <person name="de Vos W.M."/>
            <person name="Barrangou R."/>
            <person name="Klaenhammer T.R."/>
            <person name="Caufield P.W."/>
            <person name="Cui Y."/>
            <person name="Zhang H."/>
            <person name="O'Toole P.W."/>
        </authorList>
    </citation>
    <scope>NUCLEOTIDE SEQUENCE [LARGE SCALE GENOMIC DNA]</scope>
    <source>
        <strain evidence="8 9">DSM 15638</strain>
    </source>
</reference>
<evidence type="ECO:0000256" key="1">
    <source>
        <dbReference type="ARBA" id="ARBA00022692"/>
    </source>
</evidence>
<evidence type="ECO:0000256" key="5">
    <source>
        <dbReference type="ARBA" id="ARBA00023210"/>
    </source>
</evidence>
<keyword evidence="4 6" id="KW-0472">Membrane</keyword>
<evidence type="ECO:0000256" key="4">
    <source>
        <dbReference type="ARBA" id="ARBA00023136"/>
    </source>
</evidence>
<feature type="topological domain" description="Extracellular" evidence="6">
    <location>
        <begin position="1"/>
        <end position="3"/>
    </location>
</feature>
<dbReference type="Pfam" id="PF06160">
    <property type="entry name" value="EzrA"/>
    <property type="match status" value="1"/>
</dbReference>
<keyword evidence="3 6" id="KW-0175">Coiled coil</keyword>
<dbReference type="Proteomes" id="UP000051450">
    <property type="component" value="Unassembled WGS sequence"/>
</dbReference>
<dbReference type="GO" id="GO:0005940">
    <property type="term" value="C:septin ring"/>
    <property type="evidence" value="ECO:0007669"/>
    <property type="project" value="InterPro"/>
</dbReference>
<keyword evidence="9" id="KW-1185">Reference proteome</keyword>
<feature type="coiled-coil region" evidence="6">
    <location>
        <begin position="378"/>
        <end position="412"/>
    </location>
</feature>
<dbReference type="PATRIC" id="fig|1423719.4.peg.787"/>
<keyword evidence="6" id="KW-1003">Cell membrane</keyword>
<dbReference type="GO" id="GO:0005886">
    <property type="term" value="C:plasma membrane"/>
    <property type="evidence" value="ECO:0007669"/>
    <property type="project" value="UniProtKB-SubCell"/>
</dbReference>
<keyword evidence="5 6" id="KW-0717">Septation</keyword>
<dbReference type="OrthoDB" id="1654473at2"/>
<comment type="similarity">
    <text evidence="6">Belongs to the EzrA family.</text>
</comment>
<keyword evidence="1 6" id="KW-0812">Transmembrane</keyword>
<dbReference type="STRING" id="1423719.FC66_GL000776"/>
<sequence length="573" mass="65605">MTQIFVGIIVVAIIIYATAFFLQKRNEKKFETFRNQVEVIFNSEVEEQLRLTKDLGLTGESLKTFSALESDFKEVKNAKLPKITIQIDEAYEANAKYQFLSNRQLTAEIEVKLISINKTLEGIKKALVSLKKSDESNHQAVDSLEKKYQDLRKTLLSKNFSYGPSIDKLEDKLTGLEDDFDRFSTLTSAGDHDTAEKVLGNLREDTASLEKILEEIPPLYKSLKNEFPDQLAELQSGYMKLIDENYNFPIADEIPKQIDELQTGVDKALAELETLEVATTSVEVNDIANQIDYLYDVMEKELTAKDKLEKQETSYRKFIDHAEKQSQMLLVELDRLGQNYELDHNELEDAQKLGREIATINSQYDIDKAAIESGDAIYSEVEDRVEQNSKSLENIELEQQKINHSIQDLRSDEKKASATIQRFDIELHQIKRQVEQVNLPGLPNDYLDFFYVVSDEIEAVEVAIGKLKINIEKITKQIIDIEADLEKLQDKTHDLIDSASLSESLLQYANRFRNSNEEIAIAFGKAQQLFNNDFNYAASLETIATALDKVEPGSYKKIEKQYYDNIDDDFEIE</sequence>
<dbReference type="NCBIfam" id="NF003409">
    <property type="entry name" value="PRK04778.1-3"/>
    <property type="match status" value="1"/>
</dbReference>